<accession>A0A060HTT4</accession>
<keyword evidence="2 8" id="KW-0540">Nuclease</keyword>
<evidence type="ECO:0000256" key="7">
    <source>
        <dbReference type="ARBA" id="ARBA00023118"/>
    </source>
</evidence>
<dbReference type="OrthoDB" id="43236at2157"/>
<dbReference type="GO" id="GO:0016787">
    <property type="term" value="F:hydrolase activity"/>
    <property type="evidence" value="ECO:0007669"/>
    <property type="project" value="UniProtKB-KW"/>
</dbReference>
<gene>
    <name evidence="9" type="primary">cas2-2</name>
    <name evidence="8" type="synonym">cas2</name>
    <name evidence="9" type="ORF">NVIE_025810</name>
</gene>
<dbReference type="GeneID" id="74947817"/>
<dbReference type="EMBL" id="CP007536">
    <property type="protein sequence ID" value="AIC16851.1"/>
    <property type="molecule type" value="Genomic_DNA"/>
</dbReference>
<comment type="function">
    <text evidence="8">CRISPR (clustered regularly interspaced short palindromic repeat), is an adaptive immune system that provides protection against mobile genetic elements (viruses, transposable elements and conjugative plasmids). CRISPR clusters contain sequences complementary to antecedent mobile elements and target invading nucleic acids. CRISPR clusters are transcribed and processed into CRISPR RNA (crRNA). Functions as a ssRNA-specific endoribonuclease. Involved in the integration of spacer DNA into the CRISPR cassette.</text>
</comment>
<dbReference type="Gene3D" id="3.30.70.240">
    <property type="match status" value="1"/>
</dbReference>
<evidence type="ECO:0000256" key="4">
    <source>
        <dbReference type="ARBA" id="ARBA00022759"/>
    </source>
</evidence>
<evidence type="ECO:0000256" key="8">
    <source>
        <dbReference type="HAMAP-Rule" id="MF_01471"/>
    </source>
</evidence>
<dbReference type="GO" id="GO:0051607">
    <property type="term" value="P:defense response to virus"/>
    <property type="evidence" value="ECO:0007669"/>
    <property type="project" value="UniProtKB-UniRule"/>
</dbReference>
<sequence length="87" mass="9996">MYAIIVYDVGVERIDAVRHILKKYLTWIQNSAFEGEITTGKLEEVRILIANVIDKEKDSVVVYSINNPAWIEKKTWGRDKGTTDNVL</sequence>
<keyword evidence="10" id="KW-1185">Reference proteome</keyword>
<feature type="binding site" evidence="8">
    <location>
        <position position="8"/>
    </location>
    <ligand>
        <name>Mg(2+)</name>
        <dbReference type="ChEBI" id="CHEBI:18420"/>
        <note>catalytic</note>
    </ligand>
</feature>
<dbReference type="InterPro" id="IPR021127">
    <property type="entry name" value="CRISPR_associated_Cas2"/>
</dbReference>
<evidence type="ECO:0000256" key="6">
    <source>
        <dbReference type="ARBA" id="ARBA00022842"/>
    </source>
</evidence>
<evidence type="ECO:0000256" key="1">
    <source>
        <dbReference type="ARBA" id="ARBA00001946"/>
    </source>
</evidence>
<dbReference type="HOGENOM" id="CLU_161124_0_1_2"/>
<dbReference type="CDD" id="cd09725">
    <property type="entry name" value="Cas2_I_II_III"/>
    <property type="match status" value="1"/>
</dbReference>
<reference evidence="9 10" key="1">
    <citation type="journal article" date="2014" name="Int. J. Syst. Evol. Microbiol.">
        <title>Nitrososphaera viennensis gen. nov., sp. nov., an aerobic and mesophilic, ammonia-oxidizing archaeon from soil and a member of the archaeal phylum Thaumarchaeota.</title>
        <authorList>
            <person name="Stieglmeier M."/>
            <person name="Klingl A."/>
            <person name="Alves R.J."/>
            <person name="Rittmann S.K."/>
            <person name="Melcher M."/>
            <person name="Leisch N."/>
            <person name="Schleper C."/>
        </authorList>
    </citation>
    <scope>NUCLEOTIDE SEQUENCE [LARGE SCALE GENOMIC DNA]</scope>
    <source>
        <strain evidence="9">EN76</strain>
    </source>
</reference>
<dbReference type="GO" id="GO:0046872">
    <property type="term" value="F:metal ion binding"/>
    <property type="evidence" value="ECO:0007669"/>
    <property type="project" value="UniProtKB-UniRule"/>
</dbReference>
<dbReference type="GO" id="GO:0043571">
    <property type="term" value="P:maintenance of CRISPR repeat elements"/>
    <property type="evidence" value="ECO:0007669"/>
    <property type="project" value="UniProtKB-UniRule"/>
</dbReference>
<dbReference type="PANTHER" id="PTHR34405">
    <property type="entry name" value="CRISPR-ASSOCIATED ENDORIBONUCLEASE CAS2"/>
    <property type="match status" value="1"/>
</dbReference>
<dbReference type="KEGG" id="nvn:NVIE_025810"/>
<dbReference type="EC" id="3.1.-.-" evidence="8"/>
<evidence type="ECO:0000256" key="5">
    <source>
        <dbReference type="ARBA" id="ARBA00022801"/>
    </source>
</evidence>
<dbReference type="HAMAP" id="MF_01471">
    <property type="entry name" value="Cas2"/>
    <property type="match status" value="1"/>
</dbReference>
<dbReference type="Pfam" id="PF09827">
    <property type="entry name" value="CRISPR_Cas2"/>
    <property type="match status" value="1"/>
</dbReference>
<comment type="similarity">
    <text evidence="8">Belongs to the CRISPR-associated endoribonuclease Cas2 protein family.</text>
</comment>
<evidence type="ECO:0000256" key="3">
    <source>
        <dbReference type="ARBA" id="ARBA00022723"/>
    </source>
</evidence>
<dbReference type="RefSeq" id="WP_075055523.1">
    <property type="nucleotide sequence ID" value="NZ_CP007536.1"/>
</dbReference>
<comment type="cofactor">
    <cofactor evidence="1 8">
        <name>Mg(2+)</name>
        <dbReference type="ChEBI" id="CHEBI:18420"/>
    </cofactor>
</comment>
<dbReference type="InterPro" id="IPR019199">
    <property type="entry name" value="Virulence_VapD/CRISPR_Cas2"/>
</dbReference>
<evidence type="ECO:0000313" key="9">
    <source>
        <dbReference type="EMBL" id="AIC16851.1"/>
    </source>
</evidence>
<dbReference type="Proteomes" id="UP000027093">
    <property type="component" value="Chromosome"/>
</dbReference>
<keyword evidence="3 8" id="KW-0479">Metal-binding</keyword>
<keyword evidence="4 8" id="KW-0255">Endonuclease</keyword>
<dbReference type="GO" id="GO:0004521">
    <property type="term" value="F:RNA endonuclease activity"/>
    <property type="evidence" value="ECO:0007669"/>
    <property type="project" value="InterPro"/>
</dbReference>
<dbReference type="NCBIfam" id="TIGR01573">
    <property type="entry name" value="cas2"/>
    <property type="match status" value="1"/>
</dbReference>
<protein>
    <recommendedName>
        <fullName evidence="8">CRISPR-associated endoribonuclease Cas2</fullName>
        <ecNumber evidence="8">3.1.-.-</ecNumber>
    </recommendedName>
</protein>
<name>A0A060HTT4_9ARCH</name>
<keyword evidence="7 8" id="KW-0051">Antiviral defense</keyword>
<dbReference type="SUPFAM" id="SSF143430">
    <property type="entry name" value="TTP0101/SSO1404-like"/>
    <property type="match status" value="1"/>
</dbReference>
<proteinExistence type="inferred from homology"/>
<dbReference type="STRING" id="926571.NVIE_025810"/>
<evidence type="ECO:0000313" key="10">
    <source>
        <dbReference type="Proteomes" id="UP000027093"/>
    </source>
</evidence>
<keyword evidence="5 8" id="KW-0378">Hydrolase</keyword>
<comment type="subunit">
    <text evidence="8">Homodimer, forms a heterotetramer with a Cas1 homodimer.</text>
</comment>
<dbReference type="PANTHER" id="PTHR34405:SF1">
    <property type="entry name" value="CRISPR-ASSOCIATED ENDORIBONUCLEASE CAS2"/>
    <property type="match status" value="1"/>
</dbReference>
<keyword evidence="6 8" id="KW-0460">Magnesium</keyword>
<dbReference type="AlphaFoldDB" id="A0A060HTT4"/>
<evidence type="ECO:0000256" key="2">
    <source>
        <dbReference type="ARBA" id="ARBA00022722"/>
    </source>
</evidence>
<organism evidence="9 10">
    <name type="scientific">Nitrososphaera viennensis EN76</name>
    <dbReference type="NCBI Taxonomy" id="926571"/>
    <lineage>
        <taxon>Archaea</taxon>
        <taxon>Nitrososphaerota</taxon>
        <taxon>Nitrososphaeria</taxon>
        <taxon>Nitrososphaerales</taxon>
        <taxon>Nitrososphaeraceae</taxon>
        <taxon>Nitrososphaera</taxon>
    </lineage>
</organism>